<organism evidence="2 3">
    <name type="scientific">Lentilactobacillus fungorum</name>
    <dbReference type="NCBI Taxonomy" id="2201250"/>
    <lineage>
        <taxon>Bacteria</taxon>
        <taxon>Bacillati</taxon>
        <taxon>Bacillota</taxon>
        <taxon>Bacilli</taxon>
        <taxon>Lactobacillales</taxon>
        <taxon>Lactobacillaceae</taxon>
        <taxon>Lentilactobacillus</taxon>
    </lineage>
</organism>
<dbReference type="InterPro" id="IPR016181">
    <property type="entry name" value="Acyl_CoA_acyltransferase"/>
</dbReference>
<dbReference type="CDD" id="cd04301">
    <property type="entry name" value="NAT_SF"/>
    <property type="match status" value="1"/>
</dbReference>
<dbReference type="PANTHER" id="PTHR43617:SF34">
    <property type="entry name" value="PUTATIVE-RELATED"/>
    <property type="match status" value="1"/>
</dbReference>
<evidence type="ECO:0000313" key="2">
    <source>
        <dbReference type="EMBL" id="GHP15124.1"/>
    </source>
</evidence>
<dbReference type="EMBL" id="BNJR01000021">
    <property type="protein sequence ID" value="GHP15124.1"/>
    <property type="molecule type" value="Genomic_DNA"/>
</dbReference>
<feature type="domain" description="N-acetyltransferase" evidence="1">
    <location>
        <begin position="5"/>
        <end position="161"/>
    </location>
</feature>
<sequence>MAEEVNFRLAEPEDAQAVLDLLKQLQLESHTFLVDADLNEITSEMEADQIRLIGQSKQNLIALAETSGKLIGIVTVDGVEEAVGELGVAVLSDFQGYTLGSSLVELAIDWAIHYSTLSQLVLTVFADNLPAVHIYQKYGFATVKRFSKNHRQLLKMALAVSTEL</sequence>
<dbReference type="SUPFAM" id="SSF55729">
    <property type="entry name" value="Acyl-CoA N-acyltransferases (Nat)"/>
    <property type="match status" value="1"/>
</dbReference>
<protein>
    <submittedName>
        <fullName evidence="2">N-acetyltransferase</fullName>
    </submittedName>
</protein>
<keyword evidence="3" id="KW-1185">Reference proteome</keyword>
<proteinExistence type="predicted"/>
<accession>A0ABQ3W5F9</accession>
<dbReference type="InterPro" id="IPR000182">
    <property type="entry name" value="GNAT_dom"/>
</dbReference>
<name>A0ABQ3W5F9_9LACO</name>
<dbReference type="RefSeq" id="WP_203631100.1">
    <property type="nucleotide sequence ID" value="NZ_BNJR01000021.1"/>
</dbReference>
<comment type="caution">
    <text evidence="2">The sequence shown here is derived from an EMBL/GenBank/DDBJ whole genome shotgun (WGS) entry which is preliminary data.</text>
</comment>
<dbReference type="Pfam" id="PF00583">
    <property type="entry name" value="Acetyltransf_1"/>
    <property type="match status" value="1"/>
</dbReference>
<reference evidence="2 3" key="1">
    <citation type="journal article" date="2021" name="Int. J. Syst. Evol. Microbiol.">
        <title>Lentilactobacillus fungorum sp. nov., isolated from spent mushroom substrates.</title>
        <authorList>
            <person name="Tohno M."/>
            <person name="Tanizawa Y."/>
            <person name="Kojima Y."/>
            <person name="Sakamoto M."/>
            <person name="Ohkuma M."/>
            <person name="Kobayashi H."/>
        </authorList>
    </citation>
    <scope>NUCLEOTIDE SEQUENCE [LARGE SCALE GENOMIC DNA]</scope>
    <source>
        <strain evidence="2 3">YK48G</strain>
    </source>
</reference>
<evidence type="ECO:0000313" key="3">
    <source>
        <dbReference type="Proteomes" id="UP000604765"/>
    </source>
</evidence>
<gene>
    <name evidence="2" type="ORF">YK48G_25490</name>
</gene>
<dbReference type="Proteomes" id="UP000604765">
    <property type="component" value="Unassembled WGS sequence"/>
</dbReference>
<dbReference type="PANTHER" id="PTHR43617">
    <property type="entry name" value="L-AMINO ACID N-ACETYLTRANSFERASE"/>
    <property type="match status" value="1"/>
</dbReference>
<dbReference type="InterPro" id="IPR050276">
    <property type="entry name" value="MshD_Acetyltransferase"/>
</dbReference>
<evidence type="ECO:0000259" key="1">
    <source>
        <dbReference type="PROSITE" id="PS51186"/>
    </source>
</evidence>
<dbReference type="Gene3D" id="3.40.630.30">
    <property type="match status" value="1"/>
</dbReference>
<dbReference type="PROSITE" id="PS51186">
    <property type="entry name" value="GNAT"/>
    <property type="match status" value="1"/>
</dbReference>